<proteinExistence type="predicted"/>
<feature type="compositionally biased region" description="Low complexity" evidence="3">
    <location>
        <begin position="134"/>
        <end position="145"/>
    </location>
</feature>
<evidence type="ECO:0000259" key="4">
    <source>
        <dbReference type="Pfam" id="PF09398"/>
    </source>
</evidence>
<keyword evidence="6" id="KW-1185">Reference proteome</keyword>
<keyword evidence="2" id="KW-0206">Cytoskeleton</keyword>
<dbReference type="GO" id="GO:0034453">
    <property type="term" value="P:microtubule anchoring"/>
    <property type="evidence" value="ECO:0007669"/>
    <property type="project" value="InterPro"/>
</dbReference>
<dbReference type="OMA" id="WENEKAK"/>
<reference evidence="5" key="1">
    <citation type="submission" date="2021-01" db="EMBL/GenBank/DDBJ databases">
        <authorList>
            <consortium name="Genoscope - CEA"/>
            <person name="William W."/>
        </authorList>
    </citation>
    <scope>NUCLEOTIDE SEQUENCE</scope>
</reference>
<dbReference type="PANTHER" id="PTHR15431:SF4">
    <property type="entry name" value="PROTEIN TONNEAU 1B"/>
    <property type="match status" value="1"/>
</dbReference>
<feature type="compositionally biased region" description="Polar residues" evidence="3">
    <location>
        <begin position="162"/>
        <end position="176"/>
    </location>
</feature>
<accession>A0A8S1S9J8</accession>
<organism evidence="5 6">
    <name type="scientific">Paramecium octaurelia</name>
    <dbReference type="NCBI Taxonomy" id="43137"/>
    <lineage>
        <taxon>Eukaryota</taxon>
        <taxon>Sar</taxon>
        <taxon>Alveolata</taxon>
        <taxon>Ciliophora</taxon>
        <taxon>Intramacronucleata</taxon>
        <taxon>Oligohymenophorea</taxon>
        <taxon>Peniculida</taxon>
        <taxon>Parameciidae</taxon>
        <taxon>Paramecium</taxon>
    </lineage>
</organism>
<protein>
    <recommendedName>
        <fullName evidence="4">FGFR1 oncogene partner (FOP) N-terminal dimerisation domain-containing protein</fullName>
    </recommendedName>
</protein>
<evidence type="ECO:0000256" key="1">
    <source>
        <dbReference type="ARBA" id="ARBA00022490"/>
    </source>
</evidence>
<evidence type="ECO:0000313" key="6">
    <source>
        <dbReference type="Proteomes" id="UP000683925"/>
    </source>
</evidence>
<evidence type="ECO:0000313" key="5">
    <source>
        <dbReference type="EMBL" id="CAD8136127.1"/>
    </source>
</evidence>
<name>A0A8S1S9J8_PAROT</name>
<dbReference type="InterPro" id="IPR018993">
    <property type="entry name" value="FOP_dimerisation-dom_N"/>
</dbReference>
<keyword evidence="1" id="KW-0963">Cytoplasm</keyword>
<feature type="domain" description="FGFR1 oncogene partner (FOP) N-terminal dimerisation" evidence="4">
    <location>
        <begin position="52"/>
        <end position="124"/>
    </location>
</feature>
<feature type="region of interest" description="Disordered" evidence="3">
    <location>
        <begin position="130"/>
        <end position="177"/>
    </location>
</feature>
<dbReference type="Pfam" id="PF09398">
    <property type="entry name" value="FOP_dimer"/>
    <property type="match status" value="1"/>
</dbReference>
<dbReference type="GO" id="GO:0005815">
    <property type="term" value="C:microtubule organizing center"/>
    <property type="evidence" value="ECO:0007669"/>
    <property type="project" value="InterPro"/>
</dbReference>
<dbReference type="OrthoDB" id="2160638at2759"/>
<sequence length="264" mass="30142">MSDENAIDLVMKNLDQQGQLTKVKAQIKASVFKILDQSKGKKSGASNFFWENEKAKAIQKDNELLLLLEVVKEFLQFFDFEFTLSVLQSESNHIPFIERDQLIKKIGLKQSDLNTNQPILQHIYQKYNPKGAKQQNQQNLGQQEQVSIKKQEKQEPVKPGSKANQQASVTKNQPITKTIGKVESTKLSNVKSQSNDFQFEEIEEDLDDVQDLEVPSTIKKNDKLNNLMLTSSEEQLASMSQGLDITVDSNEIDQYDHVVDIKWK</sequence>
<dbReference type="EMBL" id="CAJJDP010000006">
    <property type="protein sequence ID" value="CAD8136127.1"/>
    <property type="molecule type" value="Genomic_DNA"/>
</dbReference>
<feature type="compositionally biased region" description="Basic and acidic residues" evidence="3">
    <location>
        <begin position="147"/>
        <end position="156"/>
    </location>
</feature>
<dbReference type="Proteomes" id="UP000683925">
    <property type="component" value="Unassembled WGS sequence"/>
</dbReference>
<comment type="caution">
    <text evidence="5">The sequence shown here is derived from an EMBL/GenBank/DDBJ whole genome shotgun (WGS) entry which is preliminary data.</text>
</comment>
<gene>
    <name evidence="5" type="ORF">POCTA_138.1.T0070227</name>
</gene>
<dbReference type="AlphaFoldDB" id="A0A8S1S9J8"/>
<evidence type="ECO:0000256" key="3">
    <source>
        <dbReference type="SAM" id="MobiDB-lite"/>
    </source>
</evidence>
<dbReference type="PANTHER" id="PTHR15431">
    <property type="entry name" value="FGFR1 ONCOGENE PARTNER/LISH DOMAIN-CONTAINING PROTEIN"/>
    <property type="match status" value="1"/>
</dbReference>
<evidence type="ECO:0000256" key="2">
    <source>
        <dbReference type="ARBA" id="ARBA00023212"/>
    </source>
</evidence>